<dbReference type="PROSITE" id="PS51450">
    <property type="entry name" value="LRR"/>
    <property type="match status" value="2"/>
</dbReference>
<reference evidence="4" key="1">
    <citation type="submission" date="2025-08" db="UniProtKB">
        <authorList>
            <consortium name="Ensembl"/>
        </authorList>
    </citation>
    <scope>IDENTIFICATION</scope>
</reference>
<dbReference type="Pfam" id="PF17776">
    <property type="entry name" value="NLRC4_HD2"/>
    <property type="match status" value="1"/>
</dbReference>
<evidence type="ECO:0000313" key="5">
    <source>
        <dbReference type="Proteomes" id="UP000265020"/>
    </source>
</evidence>
<dbReference type="GeneTree" id="ENSGT01150000286915"/>
<dbReference type="Gene3D" id="3.80.10.10">
    <property type="entry name" value="Ribonuclease Inhibitor"/>
    <property type="match status" value="2"/>
</dbReference>
<sequence length="431" mass="48909">MKVKQNTPKRNPPFKKPKLKLLHQRAVDEALQSPNGHLDLLVRFLLGLSLQTNQRLLEGLLNQTGRVSETHYETVRYIKEKINENVSAENNIKLFHCLNELKDHSLVQEIHQFLSSGRLSTDKLSPAQWSALAFVLVSSGEDLDEFDLKKFSASEEVLLRLLPVVKASIKALLRDCNLSERSCDALSSVLKCQSTSLRELDLSNNNLPDSGVELLSAGLENKNCKLETIRYKVFNSSCCEALRSVLSLKSSRLRELDLSNNNLGDLGVRFLSAGLKNPNCRLETLRYNLPSLVLTSMGFLIEGRFYFSTCQFPCQFECYIYLWNKIQFSSYFSVHVYDLFVLPQPSDAHITCAELYVHRLSGCLISEEGCASLESALHHNPNYLNELDLSYNYPGDSGVELLLAGQKNPQWKLKDLRYERIYCRGRESMGT</sequence>
<evidence type="ECO:0000256" key="1">
    <source>
        <dbReference type="ARBA" id="ARBA00022614"/>
    </source>
</evidence>
<dbReference type="PANTHER" id="PTHR24106">
    <property type="entry name" value="NACHT, LRR AND CARD DOMAINS-CONTAINING"/>
    <property type="match status" value="1"/>
</dbReference>
<evidence type="ECO:0000259" key="3">
    <source>
        <dbReference type="Pfam" id="PF17776"/>
    </source>
</evidence>
<protein>
    <recommendedName>
        <fullName evidence="3">NACHT LRR and PYD domain-containing protein</fullName>
    </recommendedName>
</protein>
<organism evidence="4 5">
    <name type="scientific">Cyprinodon variegatus</name>
    <name type="common">Sheepshead minnow</name>
    <dbReference type="NCBI Taxonomy" id="28743"/>
    <lineage>
        <taxon>Eukaryota</taxon>
        <taxon>Metazoa</taxon>
        <taxon>Chordata</taxon>
        <taxon>Craniata</taxon>
        <taxon>Vertebrata</taxon>
        <taxon>Euteleostomi</taxon>
        <taxon>Actinopterygii</taxon>
        <taxon>Neopterygii</taxon>
        <taxon>Teleostei</taxon>
        <taxon>Neoteleostei</taxon>
        <taxon>Acanthomorphata</taxon>
        <taxon>Ovalentaria</taxon>
        <taxon>Atherinomorphae</taxon>
        <taxon>Cyprinodontiformes</taxon>
        <taxon>Cyprinodontidae</taxon>
        <taxon>Cyprinodon</taxon>
    </lineage>
</organism>
<dbReference type="SMART" id="SM00368">
    <property type="entry name" value="LRR_RI"/>
    <property type="match status" value="4"/>
</dbReference>
<dbReference type="InterPro" id="IPR032675">
    <property type="entry name" value="LRR_dom_sf"/>
</dbReference>
<dbReference type="SUPFAM" id="SSF52047">
    <property type="entry name" value="RNI-like"/>
    <property type="match status" value="1"/>
</dbReference>
<evidence type="ECO:0000313" key="4">
    <source>
        <dbReference type="Ensembl" id="ENSCVAP00000018600.1"/>
    </source>
</evidence>
<dbReference type="OMA" id="CCEMETL"/>
<evidence type="ECO:0000256" key="2">
    <source>
        <dbReference type="ARBA" id="ARBA00022737"/>
    </source>
</evidence>
<keyword evidence="2" id="KW-0677">Repeat</keyword>
<keyword evidence="5" id="KW-1185">Reference proteome</keyword>
<dbReference type="Proteomes" id="UP000265020">
    <property type="component" value="Unassembled WGS sequence"/>
</dbReference>
<name>A0A3Q2G5W0_CYPVA</name>
<dbReference type="AlphaFoldDB" id="A0A3Q2G5W0"/>
<dbReference type="Pfam" id="PF13516">
    <property type="entry name" value="LRR_6"/>
    <property type="match status" value="2"/>
</dbReference>
<dbReference type="InterPro" id="IPR041267">
    <property type="entry name" value="NLRP_HD2"/>
</dbReference>
<feature type="domain" description="NACHT LRR and PYD" evidence="3">
    <location>
        <begin position="15"/>
        <end position="109"/>
    </location>
</feature>
<dbReference type="Ensembl" id="ENSCVAT00000032787.1">
    <property type="protein sequence ID" value="ENSCVAP00000018600.1"/>
    <property type="gene ID" value="ENSCVAG00000021887.1"/>
</dbReference>
<reference evidence="4" key="2">
    <citation type="submission" date="2025-09" db="UniProtKB">
        <authorList>
            <consortium name="Ensembl"/>
        </authorList>
    </citation>
    <scope>IDENTIFICATION</scope>
</reference>
<dbReference type="InterPro" id="IPR051261">
    <property type="entry name" value="NLR"/>
</dbReference>
<accession>A0A3Q2G5W0</accession>
<proteinExistence type="predicted"/>
<dbReference type="InterPro" id="IPR001611">
    <property type="entry name" value="Leu-rich_rpt"/>
</dbReference>
<keyword evidence="1" id="KW-0433">Leucine-rich repeat</keyword>